<dbReference type="EMBL" id="BAABBO010000009">
    <property type="protein sequence ID" value="GAA3959945.1"/>
    <property type="molecule type" value="Genomic_DNA"/>
</dbReference>
<dbReference type="InterPro" id="IPR016047">
    <property type="entry name" value="M23ase_b-sheet_dom"/>
</dbReference>
<dbReference type="PANTHER" id="PTHR21666">
    <property type="entry name" value="PEPTIDASE-RELATED"/>
    <property type="match status" value="1"/>
</dbReference>
<evidence type="ECO:0000313" key="11">
    <source>
        <dbReference type="Proteomes" id="UP001501337"/>
    </source>
</evidence>
<dbReference type="Proteomes" id="UP001501337">
    <property type="component" value="Unassembled WGS sequence"/>
</dbReference>
<keyword evidence="6" id="KW-0862">Zinc</keyword>
<proteinExistence type="predicted"/>
<sequence length="487" mass="53161">MLAGALLLSPSETAEANRVSVGPVDASTPLYPMLDGRLSAPKEASLLVPQALRSTSPVLASNYSVGSVLQHRRSASEDDFIDTVPGPEAILSPVDILESPEVEAEPIVANAAEWRSFQVQSGDSMSRIFSRAGVDGKTLKRMLDNVSNKAWTRLYPGEELDFAFDADNNFIALQLRRSKLETWLIKEDVHKQFALEKIVVEPDSMVTYAEGQINSSLFLDGKTAGLSDKLIMELANLFGWDVDFVLDIRKGDSFRVMYEKQFLDGKHIADGPILAAEFINQGKSYAAVRYKSATGQVDYYTPDGASVKKAFLRSPVDFARISSPFNLQRRHPILHKIRAHNGTDYAAARGTPIKATGDGSVVVVERQRGYGNVVVVQHGAGITTLYAHMQNFRKGIRVGAKVRQGDVIGYVGSTGLATGPHLHFEFRVNGAPKNPVTVALPMAKPVPKQERPQFADIASSLVTQLNQEANAHQLVMNSGKSSQRSDL</sequence>
<evidence type="ECO:0000313" key="10">
    <source>
        <dbReference type="EMBL" id="GAA3959945.1"/>
    </source>
</evidence>
<dbReference type="SUPFAM" id="SSF51261">
    <property type="entry name" value="Duplicated hybrid motif"/>
    <property type="match status" value="1"/>
</dbReference>
<keyword evidence="4" id="KW-0479">Metal-binding</keyword>
<protein>
    <recommendedName>
        <fullName evidence="12">Murein DD-endopeptidase MepM/ murein hydrolase activator NlpD</fullName>
    </recommendedName>
</protein>
<dbReference type="Gene3D" id="2.70.70.10">
    <property type="entry name" value="Glucose Permease (Domain IIA)"/>
    <property type="match status" value="1"/>
</dbReference>
<dbReference type="InterPro" id="IPR045834">
    <property type="entry name" value="Csd3_N2"/>
</dbReference>
<feature type="domain" description="Csd3-like second N-terminal" evidence="9">
    <location>
        <begin position="209"/>
        <end position="326"/>
    </location>
</feature>
<evidence type="ECO:0008006" key="12">
    <source>
        <dbReference type="Google" id="ProtNLM"/>
    </source>
</evidence>
<accession>A0ABP7P581</accession>
<comment type="caution">
    <text evidence="10">The sequence shown here is derived from an EMBL/GenBank/DDBJ whole genome shotgun (WGS) entry which is preliminary data.</text>
</comment>
<evidence type="ECO:0000256" key="5">
    <source>
        <dbReference type="ARBA" id="ARBA00022801"/>
    </source>
</evidence>
<keyword evidence="3" id="KW-0645">Protease</keyword>
<evidence type="ECO:0000256" key="3">
    <source>
        <dbReference type="ARBA" id="ARBA00022670"/>
    </source>
</evidence>
<dbReference type="InterPro" id="IPR050570">
    <property type="entry name" value="Cell_wall_metabolism_enzyme"/>
</dbReference>
<gene>
    <name evidence="10" type="ORF">GCM10022278_17610</name>
</gene>
<dbReference type="CDD" id="cd12797">
    <property type="entry name" value="M23_peptidase"/>
    <property type="match status" value="1"/>
</dbReference>
<dbReference type="Pfam" id="PF19425">
    <property type="entry name" value="Csd3_N2"/>
    <property type="match status" value="1"/>
</dbReference>
<feature type="domain" description="M23ase beta-sheet core" evidence="8">
    <location>
        <begin position="339"/>
        <end position="435"/>
    </location>
</feature>
<reference evidence="11" key="1">
    <citation type="journal article" date="2019" name="Int. J. Syst. Evol. Microbiol.">
        <title>The Global Catalogue of Microorganisms (GCM) 10K type strain sequencing project: providing services to taxonomists for standard genome sequencing and annotation.</title>
        <authorList>
            <consortium name="The Broad Institute Genomics Platform"/>
            <consortium name="The Broad Institute Genome Sequencing Center for Infectious Disease"/>
            <person name="Wu L."/>
            <person name="Ma J."/>
        </authorList>
    </citation>
    <scope>NUCLEOTIDE SEQUENCE [LARGE SCALE GENOMIC DNA]</scope>
    <source>
        <strain evidence="11">JCM 17555</strain>
    </source>
</reference>
<evidence type="ECO:0000259" key="9">
    <source>
        <dbReference type="Pfam" id="PF19425"/>
    </source>
</evidence>
<comment type="subcellular location">
    <subcellularLocation>
        <location evidence="2">Cell envelope</location>
    </subcellularLocation>
</comment>
<dbReference type="Gene3D" id="3.10.450.350">
    <property type="match status" value="2"/>
</dbReference>
<dbReference type="Pfam" id="PF01551">
    <property type="entry name" value="Peptidase_M23"/>
    <property type="match status" value="1"/>
</dbReference>
<name>A0ABP7P581_9GAMM</name>
<evidence type="ECO:0000256" key="4">
    <source>
        <dbReference type="ARBA" id="ARBA00022723"/>
    </source>
</evidence>
<comment type="cofactor">
    <cofactor evidence="1">
        <name>Zn(2+)</name>
        <dbReference type="ChEBI" id="CHEBI:29105"/>
    </cofactor>
</comment>
<evidence type="ECO:0000259" key="8">
    <source>
        <dbReference type="Pfam" id="PF01551"/>
    </source>
</evidence>
<organism evidence="10 11">
    <name type="scientific">Allohahella marinimesophila</name>
    <dbReference type="NCBI Taxonomy" id="1054972"/>
    <lineage>
        <taxon>Bacteria</taxon>
        <taxon>Pseudomonadati</taxon>
        <taxon>Pseudomonadota</taxon>
        <taxon>Gammaproteobacteria</taxon>
        <taxon>Oceanospirillales</taxon>
        <taxon>Hahellaceae</taxon>
        <taxon>Allohahella</taxon>
    </lineage>
</organism>
<evidence type="ECO:0000256" key="6">
    <source>
        <dbReference type="ARBA" id="ARBA00022833"/>
    </source>
</evidence>
<dbReference type="InterPro" id="IPR011055">
    <property type="entry name" value="Dup_hybrid_motif"/>
</dbReference>
<dbReference type="PANTHER" id="PTHR21666:SF288">
    <property type="entry name" value="CELL DIVISION PROTEIN YTFB"/>
    <property type="match status" value="1"/>
</dbReference>
<evidence type="ECO:0000256" key="7">
    <source>
        <dbReference type="ARBA" id="ARBA00023049"/>
    </source>
</evidence>
<evidence type="ECO:0000256" key="2">
    <source>
        <dbReference type="ARBA" id="ARBA00004196"/>
    </source>
</evidence>
<evidence type="ECO:0000256" key="1">
    <source>
        <dbReference type="ARBA" id="ARBA00001947"/>
    </source>
</evidence>
<keyword evidence="11" id="KW-1185">Reference proteome</keyword>
<keyword evidence="5" id="KW-0378">Hydrolase</keyword>
<keyword evidence="7" id="KW-0482">Metalloprotease</keyword>